<accession>A0A1M5RVB0</accession>
<dbReference type="EMBL" id="FQXI01000006">
    <property type="protein sequence ID" value="SHH30257.1"/>
    <property type="molecule type" value="Genomic_DNA"/>
</dbReference>
<evidence type="ECO:0000256" key="1">
    <source>
        <dbReference type="SAM" id="Phobius"/>
    </source>
</evidence>
<keyword evidence="1" id="KW-0472">Membrane</keyword>
<evidence type="ECO:0000313" key="3">
    <source>
        <dbReference type="Proteomes" id="UP000184032"/>
    </source>
</evidence>
<name>A0A1M5RVB0_9FIRM</name>
<evidence type="ECO:0000313" key="2">
    <source>
        <dbReference type="EMBL" id="SHH30257.1"/>
    </source>
</evidence>
<protein>
    <submittedName>
        <fullName evidence="2">Uncharacterized protein</fullName>
    </submittedName>
</protein>
<gene>
    <name evidence="2" type="ORF">SAMN02745245_01013</name>
</gene>
<dbReference type="RefSeq" id="WP_083529077.1">
    <property type="nucleotide sequence ID" value="NZ_FQXI01000006.1"/>
</dbReference>
<keyword evidence="3" id="KW-1185">Reference proteome</keyword>
<dbReference type="STRING" id="1120995.SAMN02745245_01013"/>
<sequence length="218" mass="25207">MKTVTKLILRIILGVFICILVLFGAFLLLMYFASKPTPEYKRNISTTNVTLRAQISVDERNPIVRTYTEEEYSTFDKEKTEKIKDLVDGGVEGDIPCVHLLFDKNIYFKFYDNETLLTLENPPKIQLEVYSAAPEDTEKTRVITGNLLKGEDGGYYYEMDRFRPQYEKYIMEFSQVKISFTANNKNYVSLFAINTSNAPDGTDYFHNETLEIPIPPEK</sequence>
<proteinExistence type="predicted"/>
<dbReference type="Proteomes" id="UP000184032">
    <property type="component" value="Unassembled WGS sequence"/>
</dbReference>
<dbReference type="OrthoDB" id="1701396at2"/>
<keyword evidence="1" id="KW-1133">Transmembrane helix</keyword>
<organism evidence="2 3">
    <name type="scientific">Anaerosphaera aminiphila DSM 21120</name>
    <dbReference type="NCBI Taxonomy" id="1120995"/>
    <lineage>
        <taxon>Bacteria</taxon>
        <taxon>Bacillati</taxon>
        <taxon>Bacillota</taxon>
        <taxon>Tissierellia</taxon>
        <taxon>Tissierellales</taxon>
        <taxon>Peptoniphilaceae</taxon>
        <taxon>Anaerosphaera</taxon>
    </lineage>
</organism>
<feature type="transmembrane region" description="Helical" evidence="1">
    <location>
        <begin position="7"/>
        <end position="33"/>
    </location>
</feature>
<reference evidence="2 3" key="1">
    <citation type="submission" date="2016-11" db="EMBL/GenBank/DDBJ databases">
        <authorList>
            <person name="Jaros S."/>
            <person name="Januszkiewicz K."/>
            <person name="Wedrychowicz H."/>
        </authorList>
    </citation>
    <scope>NUCLEOTIDE SEQUENCE [LARGE SCALE GENOMIC DNA]</scope>
    <source>
        <strain evidence="2 3">DSM 21120</strain>
    </source>
</reference>
<dbReference type="AlphaFoldDB" id="A0A1M5RVB0"/>
<keyword evidence="1" id="KW-0812">Transmembrane</keyword>